<dbReference type="InterPro" id="IPR003395">
    <property type="entry name" value="RecF/RecN/SMC_N"/>
</dbReference>
<dbReference type="InterPro" id="IPR018078">
    <property type="entry name" value="DNA-binding_RecF_CS"/>
</dbReference>
<dbReference type="HAMAP" id="MF_00365">
    <property type="entry name" value="RecF"/>
    <property type="match status" value="1"/>
</dbReference>
<keyword evidence="11 12" id="KW-0742">SOS response</keyword>
<evidence type="ECO:0000256" key="11">
    <source>
        <dbReference type="ARBA" id="ARBA00023236"/>
    </source>
</evidence>
<evidence type="ECO:0000256" key="6">
    <source>
        <dbReference type="ARBA" id="ARBA00022741"/>
    </source>
</evidence>
<evidence type="ECO:0000256" key="4">
    <source>
        <dbReference type="ARBA" id="ARBA00022490"/>
    </source>
</evidence>
<dbReference type="InterPro" id="IPR027417">
    <property type="entry name" value="P-loop_NTPase"/>
</dbReference>
<dbReference type="InterPro" id="IPR001238">
    <property type="entry name" value="DNA-binding_RecF"/>
</dbReference>
<dbReference type="GO" id="GO:0005737">
    <property type="term" value="C:cytoplasm"/>
    <property type="evidence" value="ECO:0007669"/>
    <property type="project" value="UniProtKB-SubCell"/>
</dbReference>
<evidence type="ECO:0000256" key="13">
    <source>
        <dbReference type="RuleBase" id="RU000578"/>
    </source>
</evidence>
<name>A0A0X8FL50_9LACT</name>
<dbReference type="RefSeq" id="WP_067978853.1">
    <property type="nucleotide sequence ID" value="NZ_CP014163.1"/>
</dbReference>
<evidence type="ECO:0000313" key="14">
    <source>
        <dbReference type="EMBL" id="AMB99331.1"/>
    </source>
</evidence>
<sequence length="372" mass="42401">MHLEDIDLRDFRNYDQIHLNFDSGINIFIGENAQGKTSLLEAIYYLALVRSHRTSKDRDLIKWQADFARLEGRVNQAVSQFPLEIVISKKGKKVKVNHLDQRRLSDYIGHLNVVLFAPEDLELIKGAPQLRRKFIDMELSQVSAIYLYESVNYQHLLKQRNEYLKKMLYGGASDMIYLEVITEQLATSAAKVVYHRLRFVDDLLTYAAPIHANISQKKEVLTAQYHSGLDINLDMTENEIKAVLLAAYQSKLTSDRERGTTSIGPHRDDLHFKINGKDLQKFGSQGQQRTTVLSLKLAEIEYIAAHLGEYPILLLDDVLSELDDSRQTQLLAAIDNKVQTFLTTTSIEGIALEKIKAPKIYRISGGQVNLEL</sequence>
<dbReference type="OrthoDB" id="9803889at2"/>
<keyword evidence="7 12" id="KW-0227">DNA damage</keyword>
<keyword evidence="15" id="KW-1185">Reference proteome</keyword>
<dbReference type="Pfam" id="PF02463">
    <property type="entry name" value="SMC_N"/>
    <property type="match status" value="1"/>
</dbReference>
<feature type="binding site" evidence="12">
    <location>
        <begin position="30"/>
        <end position="37"/>
    </location>
    <ligand>
        <name>ATP</name>
        <dbReference type="ChEBI" id="CHEBI:30616"/>
    </ligand>
</feature>
<dbReference type="AlphaFoldDB" id="A0A0X8FL50"/>
<dbReference type="PROSITE" id="PS00617">
    <property type="entry name" value="RECF_1"/>
    <property type="match status" value="1"/>
</dbReference>
<comment type="similarity">
    <text evidence="2 12 13">Belongs to the RecF family.</text>
</comment>
<dbReference type="STRING" id="128944.AWM75_04645"/>
<dbReference type="EMBL" id="CP014163">
    <property type="protein sequence ID" value="AMB99331.1"/>
    <property type="molecule type" value="Genomic_DNA"/>
</dbReference>
<dbReference type="PANTHER" id="PTHR32182:SF0">
    <property type="entry name" value="DNA REPLICATION AND REPAIR PROTEIN RECF"/>
    <property type="match status" value="1"/>
</dbReference>
<evidence type="ECO:0000256" key="8">
    <source>
        <dbReference type="ARBA" id="ARBA00022840"/>
    </source>
</evidence>
<dbReference type="GO" id="GO:0006302">
    <property type="term" value="P:double-strand break repair"/>
    <property type="evidence" value="ECO:0007669"/>
    <property type="project" value="TreeGrafter"/>
</dbReference>
<keyword evidence="10 12" id="KW-0234">DNA repair</keyword>
<dbReference type="GO" id="GO:0009432">
    <property type="term" value="P:SOS response"/>
    <property type="evidence" value="ECO:0007669"/>
    <property type="project" value="UniProtKB-UniRule"/>
</dbReference>
<reference evidence="15" key="2">
    <citation type="submission" date="2016-01" db="EMBL/GenBank/DDBJ databases">
        <title>Six Aerococcus type strain genome sequencing and assembly using PacBio and Illumina Hiseq.</title>
        <authorList>
            <person name="Carkaci D."/>
            <person name="Dargis R."/>
            <person name="Nielsen X.C."/>
            <person name="Skovgaard O."/>
            <person name="Fuursted K."/>
            <person name="Christensen J.J."/>
        </authorList>
    </citation>
    <scope>NUCLEOTIDE SEQUENCE [LARGE SCALE GENOMIC DNA]</scope>
    <source>
        <strain evidence="15">CCUG42038B</strain>
    </source>
</reference>
<dbReference type="KEGG" id="auh:AWM75_04645"/>
<evidence type="ECO:0000256" key="1">
    <source>
        <dbReference type="ARBA" id="ARBA00004496"/>
    </source>
</evidence>
<dbReference type="NCBIfam" id="TIGR00611">
    <property type="entry name" value="recf"/>
    <property type="match status" value="1"/>
</dbReference>
<dbReference type="GO" id="GO:0006260">
    <property type="term" value="P:DNA replication"/>
    <property type="evidence" value="ECO:0007669"/>
    <property type="project" value="UniProtKB-UniRule"/>
</dbReference>
<dbReference type="PANTHER" id="PTHR32182">
    <property type="entry name" value="DNA REPLICATION AND REPAIR PROTEIN RECF"/>
    <property type="match status" value="1"/>
</dbReference>
<protein>
    <recommendedName>
        <fullName evidence="3 12">DNA replication and repair protein RecF</fullName>
    </recommendedName>
</protein>
<evidence type="ECO:0000256" key="7">
    <source>
        <dbReference type="ARBA" id="ARBA00022763"/>
    </source>
</evidence>
<keyword evidence="6 12" id="KW-0547">Nucleotide-binding</keyword>
<evidence type="ECO:0000256" key="2">
    <source>
        <dbReference type="ARBA" id="ARBA00008016"/>
    </source>
</evidence>
<keyword evidence="4 12" id="KW-0963">Cytoplasm</keyword>
<keyword evidence="9 12" id="KW-0238">DNA-binding</keyword>
<dbReference type="GO" id="GO:0003697">
    <property type="term" value="F:single-stranded DNA binding"/>
    <property type="evidence" value="ECO:0007669"/>
    <property type="project" value="UniProtKB-UniRule"/>
</dbReference>
<comment type="subcellular location">
    <subcellularLocation>
        <location evidence="1 12 13">Cytoplasm</location>
    </subcellularLocation>
</comment>
<evidence type="ECO:0000256" key="10">
    <source>
        <dbReference type="ARBA" id="ARBA00023204"/>
    </source>
</evidence>
<evidence type="ECO:0000256" key="5">
    <source>
        <dbReference type="ARBA" id="ARBA00022705"/>
    </source>
</evidence>
<keyword evidence="5 12" id="KW-0235">DNA replication</keyword>
<dbReference type="GO" id="GO:0005524">
    <property type="term" value="F:ATP binding"/>
    <property type="evidence" value="ECO:0007669"/>
    <property type="project" value="UniProtKB-UniRule"/>
</dbReference>
<dbReference type="InterPro" id="IPR042174">
    <property type="entry name" value="RecF_2"/>
</dbReference>
<proteinExistence type="inferred from homology"/>
<dbReference type="Gene3D" id="3.40.50.300">
    <property type="entry name" value="P-loop containing nucleotide triphosphate hydrolases"/>
    <property type="match status" value="1"/>
</dbReference>
<keyword evidence="8 12" id="KW-0067">ATP-binding</keyword>
<dbReference type="Proteomes" id="UP000062260">
    <property type="component" value="Chromosome"/>
</dbReference>
<dbReference type="Gene3D" id="1.20.1050.90">
    <property type="entry name" value="RecF/RecN/SMC, N-terminal domain"/>
    <property type="match status" value="1"/>
</dbReference>
<dbReference type="CDD" id="cd03242">
    <property type="entry name" value="ABC_RecF"/>
    <property type="match status" value="1"/>
</dbReference>
<organism evidence="14 15">
    <name type="scientific">Aerococcus urinaehominis</name>
    <dbReference type="NCBI Taxonomy" id="128944"/>
    <lineage>
        <taxon>Bacteria</taxon>
        <taxon>Bacillati</taxon>
        <taxon>Bacillota</taxon>
        <taxon>Bacilli</taxon>
        <taxon>Lactobacillales</taxon>
        <taxon>Aerococcaceae</taxon>
        <taxon>Aerococcus</taxon>
    </lineage>
</organism>
<dbReference type="GO" id="GO:0000731">
    <property type="term" value="P:DNA synthesis involved in DNA repair"/>
    <property type="evidence" value="ECO:0007669"/>
    <property type="project" value="TreeGrafter"/>
</dbReference>
<evidence type="ECO:0000256" key="3">
    <source>
        <dbReference type="ARBA" id="ARBA00020170"/>
    </source>
</evidence>
<dbReference type="SUPFAM" id="SSF52540">
    <property type="entry name" value="P-loop containing nucleoside triphosphate hydrolases"/>
    <property type="match status" value="1"/>
</dbReference>
<comment type="function">
    <text evidence="12 13">The RecF protein is involved in DNA metabolism; it is required for DNA replication and normal SOS inducibility. RecF binds preferentially to single-stranded, linear DNA. It also seems to bind ATP.</text>
</comment>
<evidence type="ECO:0000313" key="15">
    <source>
        <dbReference type="Proteomes" id="UP000062260"/>
    </source>
</evidence>
<reference evidence="14 15" key="1">
    <citation type="journal article" date="2016" name="Genome Announc.">
        <title>Complete Genome Sequences of Aerococcus christensenii CCUG 28831T, Aerococcus sanguinicola CCUG 43001T, Aerococcus urinae CCUG 36881T, Aerococcus urinaeequi CCUG 28094T, Aerococcus urinaehominis CCUG 42038 BT, and Aerococcus viridans CCUG 4311T.</title>
        <authorList>
            <person name="Carkaci D."/>
            <person name="Dargis R."/>
            <person name="Nielsen X.C."/>
            <person name="Skovgaard O."/>
            <person name="Fuursted K."/>
            <person name="Christensen J.J."/>
        </authorList>
    </citation>
    <scope>NUCLEOTIDE SEQUENCE [LARGE SCALE GENOMIC DNA]</scope>
    <source>
        <strain evidence="14 15">CCUG42038B</strain>
    </source>
</reference>
<accession>A0A0X8FL50</accession>
<dbReference type="PROSITE" id="PS00618">
    <property type="entry name" value="RECF_2"/>
    <property type="match status" value="1"/>
</dbReference>
<evidence type="ECO:0000256" key="12">
    <source>
        <dbReference type="HAMAP-Rule" id="MF_00365"/>
    </source>
</evidence>
<evidence type="ECO:0000256" key="9">
    <source>
        <dbReference type="ARBA" id="ARBA00023125"/>
    </source>
</evidence>
<gene>
    <name evidence="12" type="primary">recF</name>
    <name evidence="14" type="ORF">AWM75_04645</name>
</gene>